<organism evidence="3 4">
    <name type="scientific">Elsinoe australis</name>
    <dbReference type="NCBI Taxonomy" id="40998"/>
    <lineage>
        <taxon>Eukaryota</taxon>
        <taxon>Fungi</taxon>
        <taxon>Dikarya</taxon>
        <taxon>Ascomycota</taxon>
        <taxon>Pezizomycotina</taxon>
        <taxon>Dothideomycetes</taxon>
        <taxon>Dothideomycetidae</taxon>
        <taxon>Myriangiales</taxon>
        <taxon>Elsinoaceae</taxon>
        <taxon>Elsinoe</taxon>
    </lineage>
</organism>
<dbReference type="Proteomes" id="UP000308133">
    <property type="component" value="Unassembled WGS sequence"/>
</dbReference>
<gene>
    <name evidence="3" type="ORF">C1H76_4336</name>
</gene>
<dbReference type="InterPro" id="IPR018849">
    <property type="entry name" value="Urb2/Npa2_C"/>
</dbReference>
<dbReference type="EMBL" id="PTQR01000054">
    <property type="protein sequence ID" value="TKX23269.1"/>
    <property type="molecule type" value="Genomic_DNA"/>
</dbReference>
<evidence type="ECO:0000313" key="3">
    <source>
        <dbReference type="EMBL" id="TKX23269.1"/>
    </source>
</evidence>
<sequence length="1429" mass="158188">MPHSEETTLPRLLALDKTFDLLENRIYEVSRILDLTLEGDDVTGPQQGRNYGRHDWTLRWILTHLSIEKTTRSSGLVWRLVRRLIAAVPDAVSAKHLASAGLFRIISDALEELSPSVDSAEMRHGGSGSRKGQAARGASQSINGDHQKTSKKRKRGQQSAESDPESSASLHAFVEITELFIGLTRDMTQLDYSTSRAHRSRLFLAVNETDAALFIRRWACAASKFISLEERAVDGSTATFIDSSFGTMRKVWRRKQQAFNAVEWRRALSEDALWPLTVLWTQLSGSSKRPEDSVETKECRSIPSFITEELLVPSRDDAINTSSLGGGKPSANGNPTEYAKSLCTRVLDEAAAILKANLDHGDIREFVCESFRLLMGAATQIIDARSPVQRRAQIQWIESVYNQLASFRSKVDDPSNTFLFESATLVEIALLDPLQGRRGFLNSQTLKKILTRCSNLRPSPLSPVTSPDFDVISKVISIDPTVFEMEETTEGASMQGLIDGMTQEYSSLGLYDKSVWDACVKSILVPLIDSQKRSRTAADFLTIIIASLSRHQQGRNSLWRAARVKQGLSELVESSISVASMRQLLLPIEASLSSAIEGPPGRVLAETGVDRDLFALSILMDAIQDDDLSDQLQEEFQNLMTLMVRYVDASKDACRTKTTYCWLILQTLNDRLAPSIGQNATELLQSQTQCVALAEEVVDGLGSAKILHPEVEDVFSYLFQTRDLGASSPLNKISVGDFAQELLTGSPTGEVQVPLARALLSHPSILLSLGQDQQKTLFRGLLKASDQVSGEKLSIRLWDLLSLNKKSDGGYEWERSSLKMIREDAHVPEDVVLHLLSRQLGSRDRTFHAEALDCIIQYYHMTDKNSSKLERLAKDDSRFSRVIMLLDRHAQAAGSKKILPILALYKKIEVAISHRATPPKTETVEIVSRLVDRLLKTSLALPEGQKDAEEAFNHLLSQLAAFEASKHATRITIGALGWLSQRDVVLEKISSEQHELIKKAASTVRKGVSADPDNGPLHDLSVTAAAQISVNFWALGGSKATKSIESARSATAKEARAAELSSSVAASEIAQQGQLFNEAFTSVARGEEKMSALLQSEVLLTRGLDARSHVRLLDRISATLSEWSTSEKLTLAREALDRLQQTPRTGYAVMFDTVMQGLQKSDEKDSSDVVEVRSVMLMLSHLVRETVDVRVCRAGLHTLAGCLKDKRWLTNQHCIEDVLHTLHKLSTSSATVRTPTTSSSLYLDLCSITQIILQFYRPSLGGRFHLLLPLLNQLLSCLFTPHSGVRNRQIFQHPAWLNPSKPLSVKHASRFTRLITLLCNPPQSTISGYRARSHKPGLVDDLKEARLHVSEFAGLLVHAFSRFMLNGSLADGVKEALNPALYAVFDVLDMAATEDERVKALGASMTKAELALLRKEHGEWKRFGRWAGA</sequence>
<feature type="region of interest" description="Disordered" evidence="1">
    <location>
        <begin position="117"/>
        <end position="167"/>
    </location>
</feature>
<name>A0A4U7AY77_9PEZI</name>
<evidence type="ECO:0000259" key="2">
    <source>
        <dbReference type="Pfam" id="PF10441"/>
    </source>
</evidence>
<evidence type="ECO:0000256" key="1">
    <source>
        <dbReference type="SAM" id="MobiDB-lite"/>
    </source>
</evidence>
<accession>A0A4U7AY77</accession>
<protein>
    <recommendedName>
        <fullName evidence="2">Nucleolar 27S pre-rRNA processing Urb2/Npa2 C-terminal domain-containing protein</fullName>
    </recommendedName>
</protein>
<evidence type="ECO:0000313" key="4">
    <source>
        <dbReference type="Proteomes" id="UP000308133"/>
    </source>
</evidence>
<proteinExistence type="predicted"/>
<reference evidence="3 4" key="1">
    <citation type="submission" date="2018-02" db="EMBL/GenBank/DDBJ databases">
        <title>Draft genome sequences of Elsinoe sp., causing black scab on jojoba.</title>
        <authorList>
            <person name="Stodart B."/>
            <person name="Jeffress S."/>
            <person name="Ash G."/>
            <person name="Arun Chinnappa K."/>
        </authorList>
    </citation>
    <scope>NUCLEOTIDE SEQUENCE [LARGE SCALE GENOMIC DNA]</scope>
    <source>
        <strain evidence="3 4">Hillstone_2</strain>
    </source>
</reference>
<dbReference type="Pfam" id="PF10441">
    <property type="entry name" value="Urb2"/>
    <property type="match status" value="1"/>
</dbReference>
<feature type="domain" description="Nucleolar 27S pre-rRNA processing Urb2/Npa2 C-terminal" evidence="2">
    <location>
        <begin position="1196"/>
        <end position="1428"/>
    </location>
</feature>
<comment type="caution">
    <text evidence="3">The sequence shown here is derived from an EMBL/GenBank/DDBJ whole genome shotgun (WGS) entry which is preliminary data.</text>
</comment>
<feature type="compositionally biased region" description="Polar residues" evidence="1">
    <location>
        <begin position="157"/>
        <end position="167"/>
    </location>
</feature>